<dbReference type="RefSeq" id="WP_010473121.1">
    <property type="nucleotide sequence ID" value="NZ_CP095474.1"/>
</dbReference>
<organism evidence="2 3">
    <name type="scientific">Streptomyces sudanensis</name>
    <dbReference type="NCBI Taxonomy" id="436397"/>
    <lineage>
        <taxon>Bacteria</taxon>
        <taxon>Bacillati</taxon>
        <taxon>Actinomycetota</taxon>
        <taxon>Actinomycetes</taxon>
        <taxon>Kitasatosporales</taxon>
        <taxon>Streptomycetaceae</taxon>
        <taxon>Streptomyces</taxon>
    </lineage>
</organism>
<feature type="region of interest" description="Disordered" evidence="1">
    <location>
        <begin position="61"/>
        <end position="80"/>
    </location>
</feature>
<proteinExistence type="predicted"/>
<dbReference type="Proteomes" id="UP001056383">
    <property type="component" value="Chromosome"/>
</dbReference>
<protein>
    <submittedName>
        <fullName evidence="2">Uncharacterized protein</fullName>
    </submittedName>
</protein>
<accession>A0ABY4THR1</accession>
<dbReference type="EMBL" id="CP095474">
    <property type="protein sequence ID" value="URN18447.1"/>
    <property type="molecule type" value="Genomic_DNA"/>
</dbReference>
<evidence type="ECO:0000313" key="3">
    <source>
        <dbReference type="Proteomes" id="UP001056383"/>
    </source>
</evidence>
<keyword evidence="3" id="KW-1185">Reference proteome</keyword>
<evidence type="ECO:0000256" key="1">
    <source>
        <dbReference type="SAM" id="MobiDB-lite"/>
    </source>
</evidence>
<sequence length="80" mass="8728">MPSENRRHEFRVEIDGLELSDEVLRRIDGAVRRAVLHEIASVDLLKDGRSVDLLAEGLTASSIGGHGGTQGIRVRPAAER</sequence>
<evidence type="ECO:0000313" key="2">
    <source>
        <dbReference type="EMBL" id="URN18447.1"/>
    </source>
</evidence>
<reference evidence="2" key="1">
    <citation type="submission" date="2022-04" db="EMBL/GenBank/DDBJ databases">
        <title>Systematic whole-genome sequencing reveals an unexpected diversity among actinomycetoma pathogens and provides insights into their antibacterial susceptibilities.</title>
        <authorList>
            <person name="Watson A.K."/>
            <person name="Kepplinger B."/>
            <person name="Bakhiet S.M."/>
            <person name="Mhmoud N.A."/>
            <person name="Chapman J."/>
            <person name="Allenby N."/>
            <person name="Mickiewicz K."/>
            <person name="Goodfellow M."/>
            <person name="Fahal A.H."/>
            <person name="Errington J."/>
        </authorList>
    </citation>
    <scope>NUCLEOTIDE SEQUENCE</scope>
    <source>
        <strain evidence="2">SD 504</strain>
    </source>
</reference>
<gene>
    <name evidence="2" type="ORF">MW084_23675</name>
</gene>
<name>A0ABY4THR1_9ACTN</name>